<evidence type="ECO:0000313" key="3">
    <source>
        <dbReference type="Proteomes" id="UP000051315"/>
    </source>
</evidence>
<keyword evidence="3" id="KW-1185">Reference proteome</keyword>
<organism evidence="2 3">
    <name type="scientific">Lapidilactobacillus concavus DSM 17758</name>
    <dbReference type="NCBI Taxonomy" id="1423735"/>
    <lineage>
        <taxon>Bacteria</taxon>
        <taxon>Bacillati</taxon>
        <taxon>Bacillota</taxon>
        <taxon>Bacilli</taxon>
        <taxon>Lactobacillales</taxon>
        <taxon>Lactobacillaceae</taxon>
        <taxon>Lapidilactobacillus</taxon>
    </lineage>
</organism>
<evidence type="ECO:0000256" key="1">
    <source>
        <dbReference type="SAM" id="Phobius"/>
    </source>
</evidence>
<dbReference type="AlphaFoldDB" id="A0A0R1W409"/>
<evidence type="ECO:0008006" key="4">
    <source>
        <dbReference type="Google" id="ProtNLM"/>
    </source>
</evidence>
<evidence type="ECO:0000313" key="2">
    <source>
        <dbReference type="EMBL" id="KRM12333.1"/>
    </source>
</evidence>
<comment type="caution">
    <text evidence="2">The sequence shown here is derived from an EMBL/GenBank/DDBJ whole genome shotgun (WGS) entry which is preliminary data.</text>
</comment>
<dbReference type="PATRIC" id="fig|1423735.3.peg.491"/>
<protein>
    <recommendedName>
        <fullName evidence="4">1-acyl-sn-glycerol-3-phosphate acyltransferase</fullName>
    </recommendedName>
</protein>
<proteinExistence type="predicted"/>
<reference evidence="2 3" key="1">
    <citation type="journal article" date="2015" name="Genome Announc.">
        <title>Expanding the biotechnology potential of lactobacilli through comparative genomics of 213 strains and associated genera.</title>
        <authorList>
            <person name="Sun Z."/>
            <person name="Harris H.M."/>
            <person name="McCann A."/>
            <person name="Guo C."/>
            <person name="Argimon S."/>
            <person name="Zhang W."/>
            <person name="Yang X."/>
            <person name="Jeffery I.B."/>
            <person name="Cooney J.C."/>
            <person name="Kagawa T.F."/>
            <person name="Liu W."/>
            <person name="Song Y."/>
            <person name="Salvetti E."/>
            <person name="Wrobel A."/>
            <person name="Rasinkangas P."/>
            <person name="Parkhill J."/>
            <person name="Rea M.C."/>
            <person name="O'Sullivan O."/>
            <person name="Ritari J."/>
            <person name="Douillard F.P."/>
            <person name="Paul Ross R."/>
            <person name="Yang R."/>
            <person name="Briner A.E."/>
            <person name="Felis G.E."/>
            <person name="de Vos W.M."/>
            <person name="Barrangou R."/>
            <person name="Klaenhammer T.R."/>
            <person name="Caufield P.W."/>
            <person name="Cui Y."/>
            <person name="Zhang H."/>
            <person name="O'Toole P.W."/>
        </authorList>
    </citation>
    <scope>NUCLEOTIDE SEQUENCE [LARGE SCALE GENOMIC DNA]</scope>
    <source>
        <strain evidence="2 3">DSM 17758</strain>
    </source>
</reference>
<name>A0A0R1W409_9LACO</name>
<sequence>MSYLGYNGSIHDFNFSEERMTLVMTKRTSKVFTYHDFDDDVVFTKNQNATIPEGYIWLHQNWFYRVTATVVYWVAVVVSFVYCRLYLRTSFRNKRCLRTQGKRGAFIYANHTQPLGDALLPMLVAIPRRAYSIAEPANLGIPIVGRLLTMGGALILPAKLSQMIQFQRAMNARLDQHQRVFIYPEAHVWPYYTKIRPFPVGAFHYPVAADLPSYSMTITYQKGRLLSRPKQVVYFDGPFMPDKSLPRKQRQQKLHDQIHAQMVTRSHQSNVSFMTYQHQSH</sequence>
<dbReference type="EMBL" id="AZFX01000016">
    <property type="protein sequence ID" value="KRM12333.1"/>
    <property type="molecule type" value="Genomic_DNA"/>
</dbReference>
<feature type="transmembrane region" description="Helical" evidence="1">
    <location>
        <begin position="62"/>
        <end position="87"/>
    </location>
</feature>
<dbReference type="STRING" id="1423735.FC15_GL000477"/>
<accession>A0A0R1W409</accession>
<keyword evidence="1" id="KW-1133">Transmembrane helix</keyword>
<gene>
    <name evidence="2" type="ORF">FC15_GL000477</name>
</gene>
<keyword evidence="1" id="KW-0812">Transmembrane</keyword>
<dbReference type="Proteomes" id="UP000051315">
    <property type="component" value="Unassembled WGS sequence"/>
</dbReference>
<keyword evidence="1" id="KW-0472">Membrane</keyword>